<proteinExistence type="predicted"/>
<dbReference type="Proteomes" id="UP000095286">
    <property type="component" value="Unplaced"/>
</dbReference>
<name>A0AC35UCV2_9BILA</name>
<protein>
    <submittedName>
        <fullName evidence="2">Uncharacterized protein</fullName>
    </submittedName>
</protein>
<accession>A0AC35UCV2</accession>
<organism evidence="1 2">
    <name type="scientific">Rhabditophanes sp. KR3021</name>
    <dbReference type="NCBI Taxonomy" id="114890"/>
    <lineage>
        <taxon>Eukaryota</taxon>
        <taxon>Metazoa</taxon>
        <taxon>Ecdysozoa</taxon>
        <taxon>Nematoda</taxon>
        <taxon>Chromadorea</taxon>
        <taxon>Rhabditida</taxon>
        <taxon>Tylenchina</taxon>
        <taxon>Panagrolaimomorpha</taxon>
        <taxon>Strongyloidoidea</taxon>
        <taxon>Alloionematidae</taxon>
        <taxon>Rhabditophanes</taxon>
    </lineage>
</organism>
<evidence type="ECO:0000313" key="1">
    <source>
        <dbReference type="Proteomes" id="UP000095286"/>
    </source>
</evidence>
<sequence length="85" mass="10045">MQKNYENTSNLNLRRTKSGRRLPKTPESHEDSIDEDIELQTYHHTYHHQPTDDLDDDVRPLAYYGLVTPILRSKRRSNHYPAANL</sequence>
<dbReference type="WBParaSite" id="RSKR_0000947150.1">
    <property type="protein sequence ID" value="RSKR_0000947150.1"/>
    <property type="gene ID" value="RSKR_0000947150"/>
</dbReference>
<reference evidence="2" key="1">
    <citation type="submission" date="2016-11" db="UniProtKB">
        <authorList>
            <consortium name="WormBaseParasite"/>
        </authorList>
    </citation>
    <scope>IDENTIFICATION</scope>
    <source>
        <strain evidence="2">KR3021</strain>
    </source>
</reference>
<evidence type="ECO:0000313" key="2">
    <source>
        <dbReference type="WBParaSite" id="RSKR_0000947150.1"/>
    </source>
</evidence>